<dbReference type="InterPro" id="IPR028037">
    <property type="entry name" value="Antitoxin_Rv0909/MT0933"/>
</dbReference>
<keyword evidence="2" id="KW-0614">Plasmid</keyword>
<evidence type="ECO:0000256" key="1">
    <source>
        <dbReference type="SAM" id="MobiDB-lite"/>
    </source>
</evidence>
<dbReference type="RefSeq" id="WP_137319270.1">
    <property type="nucleotide sequence ID" value="NZ_CP093444.1"/>
</dbReference>
<proteinExistence type="predicted"/>
<name>A0ABY5SV07_9MICO</name>
<reference evidence="2" key="1">
    <citation type="submission" date="2022-03" db="EMBL/GenBank/DDBJ databases">
        <title>Brevibacterium spongiae sp. nov., isolated from marine sponge.</title>
        <authorList>
            <person name="Li Z."/>
            <person name="Zhang M."/>
        </authorList>
    </citation>
    <scope>NUCLEOTIDE SEQUENCE</scope>
    <source>
        <strain evidence="2">WHS-Z9</strain>
        <plasmid evidence="2">unnamed</plasmid>
    </source>
</reference>
<geneLocation type="plasmid" evidence="2 3">
    <name>unnamed</name>
</geneLocation>
<dbReference type="EMBL" id="CP093444">
    <property type="protein sequence ID" value="UVI38000.1"/>
    <property type="molecule type" value="Genomic_DNA"/>
</dbReference>
<sequence length="64" mass="6860">MGLNDYLKRAKDALRGEKGQQLLDKAGNAASKATGGRHDDKIQKARGAADRAIGNDDKPDDPRV</sequence>
<keyword evidence="3" id="KW-1185">Reference proteome</keyword>
<feature type="region of interest" description="Disordered" evidence="1">
    <location>
        <begin position="18"/>
        <end position="64"/>
    </location>
</feature>
<organism evidence="2 3">
    <name type="scientific">Brevibacterium spongiae</name>
    <dbReference type="NCBI Taxonomy" id="2909672"/>
    <lineage>
        <taxon>Bacteria</taxon>
        <taxon>Bacillati</taxon>
        <taxon>Actinomycetota</taxon>
        <taxon>Actinomycetes</taxon>
        <taxon>Micrococcales</taxon>
        <taxon>Brevibacteriaceae</taxon>
        <taxon>Brevibacterium</taxon>
    </lineage>
</organism>
<gene>
    <name evidence="2" type="ORF">L1F31_18610</name>
</gene>
<evidence type="ECO:0000313" key="3">
    <source>
        <dbReference type="Proteomes" id="UP001064879"/>
    </source>
</evidence>
<accession>A0ABY5SV07</accession>
<feature type="compositionally biased region" description="Basic and acidic residues" evidence="1">
    <location>
        <begin position="36"/>
        <end position="64"/>
    </location>
</feature>
<protein>
    <submittedName>
        <fullName evidence="2">Antitoxin</fullName>
    </submittedName>
</protein>
<dbReference type="Proteomes" id="UP001064879">
    <property type="component" value="Plasmid unnamed"/>
</dbReference>
<evidence type="ECO:0000313" key="2">
    <source>
        <dbReference type="EMBL" id="UVI38000.1"/>
    </source>
</evidence>
<dbReference type="Pfam" id="PF14013">
    <property type="entry name" value="MT0933_antitox"/>
    <property type="match status" value="1"/>
</dbReference>